<protein>
    <submittedName>
        <fullName evidence="2">Uncharacterized protein</fullName>
    </submittedName>
</protein>
<keyword evidence="1" id="KW-0472">Membrane</keyword>
<evidence type="ECO:0000256" key="1">
    <source>
        <dbReference type="SAM" id="Phobius"/>
    </source>
</evidence>
<keyword evidence="1" id="KW-0812">Transmembrane</keyword>
<keyword evidence="1" id="KW-1133">Transmembrane helix</keyword>
<comment type="caution">
    <text evidence="2">The sequence shown here is derived from an EMBL/GenBank/DDBJ whole genome shotgun (WGS) entry which is preliminary data.</text>
</comment>
<keyword evidence="3" id="KW-1185">Reference proteome</keyword>
<gene>
    <name evidence="2" type="ORF">EYF80_022640</name>
</gene>
<proteinExistence type="predicted"/>
<accession>A0A4Z2HND4</accession>
<feature type="transmembrane region" description="Helical" evidence="1">
    <location>
        <begin position="30"/>
        <end position="51"/>
    </location>
</feature>
<sequence length="111" mass="12519">MVVLVLMVVLVVVVLMEVVLMEVVLMEVCVLEVVVVLVLMEVEVVVLVVLMEKCVLVFRPKCFAASSGTETLHLQLPQTLNDLINMNAYITFTYYHETREDSHCSTTTEVM</sequence>
<evidence type="ECO:0000313" key="3">
    <source>
        <dbReference type="Proteomes" id="UP000314294"/>
    </source>
</evidence>
<dbReference type="Proteomes" id="UP000314294">
    <property type="component" value="Unassembled WGS sequence"/>
</dbReference>
<name>A0A4Z2HND4_9TELE</name>
<organism evidence="2 3">
    <name type="scientific">Liparis tanakae</name>
    <name type="common">Tanaka's snailfish</name>
    <dbReference type="NCBI Taxonomy" id="230148"/>
    <lineage>
        <taxon>Eukaryota</taxon>
        <taxon>Metazoa</taxon>
        <taxon>Chordata</taxon>
        <taxon>Craniata</taxon>
        <taxon>Vertebrata</taxon>
        <taxon>Euteleostomi</taxon>
        <taxon>Actinopterygii</taxon>
        <taxon>Neopterygii</taxon>
        <taxon>Teleostei</taxon>
        <taxon>Neoteleostei</taxon>
        <taxon>Acanthomorphata</taxon>
        <taxon>Eupercaria</taxon>
        <taxon>Perciformes</taxon>
        <taxon>Cottioidei</taxon>
        <taxon>Cottales</taxon>
        <taxon>Liparidae</taxon>
        <taxon>Liparis</taxon>
    </lineage>
</organism>
<evidence type="ECO:0000313" key="2">
    <source>
        <dbReference type="EMBL" id="TNN67110.1"/>
    </source>
</evidence>
<dbReference type="AlphaFoldDB" id="A0A4Z2HND4"/>
<dbReference type="EMBL" id="SRLO01000209">
    <property type="protein sequence ID" value="TNN67110.1"/>
    <property type="molecule type" value="Genomic_DNA"/>
</dbReference>
<reference evidence="2 3" key="1">
    <citation type="submission" date="2019-03" db="EMBL/GenBank/DDBJ databases">
        <title>First draft genome of Liparis tanakae, snailfish: a comprehensive survey of snailfish specific genes.</title>
        <authorList>
            <person name="Kim W."/>
            <person name="Song I."/>
            <person name="Jeong J.-H."/>
            <person name="Kim D."/>
            <person name="Kim S."/>
            <person name="Ryu S."/>
            <person name="Song J.Y."/>
            <person name="Lee S.K."/>
        </authorList>
    </citation>
    <scope>NUCLEOTIDE SEQUENCE [LARGE SCALE GENOMIC DNA]</scope>
    <source>
        <tissue evidence="2">Muscle</tissue>
    </source>
</reference>